<comment type="caution">
    <text evidence="1">The sequence shown here is derived from an EMBL/GenBank/DDBJ whole genome shotgun (WGS) entry which is preliminary data.</text>
</comment>
<protein>
    <submittedName>
        <fullName evidence="1">Uncharacterized protein</fullName>
    </submittedName>
</protein>
<dbReference type="AlphaFoldDB" id="A0A853I5E2"/>
<dbReference type="Proteomes" id="UP000569732">
    <property type="component" value="Unassembled WGS sequence"/>
</dbReference>
<dbReference type="InterPro" id="IPR025395">
    <property type="entry name" value="Phage_tail_terminator-like"/>
</dbReference>
<dbReference type="Gene3D" id="3.30.2000.20">
    <property type="match status" value="1"/>
</dbReference>
<reference evidence="1 2" key="1">
    <citation type="submission" date="2020-07" db="EMBL/GenBank/DDBJ databases">
        <title>Endozoicomonas sp. nov., isolated from sediment.</title>
        <authorList>
            <person name="Gu T."/>
        </authorList>
    </citation>
    <scope>NUCLEOTIDE SEQUENCE [LARGE SCALE GENOMIC DNA]</scope>
    <source>
        <strain evidence="1 2">SM1973</strain>
    </source>
</reference>
<proteinExistence type="predicted"/>
<name>A0A853I5E2_9GAMM</name>
<dbReference type="RefSeq" id="WP_180571110.1">
    <property type="nucleotide sequence ID" value="NZ_JACCKB010000061.1"/>
</dbReference>
<evidence type="ECO:0000313" key="2">
    <source>
        <dbReference type="Proteomes" id="UP000569732"/>
    </source>
</evidence>
<accession>A0A853I5E2</accession>
<sequence>MSFSAIKKTLIKAYVDGGFNLPTAYDNRSFEPKGGGPWAQVFIINNMPEVATLGDHGENEHTGFLQIDINYPINSGDGDALEKADEITHYFHIGKRFNLDDQSIFINSSGVNRPSNQPAEWYRLVITVYWSARTKRIKHG</sequence>
<evidence type="ECO:0000313" key="1">
    <source>
        <dbReference type="EMBL" id="NYZ69110.1"/>
    </source>
</evidence>
<keyword evidence="2" id="KW-1185">Reference proteome</keyword>
<organism evidence="1 2">
    <name type="scientific">Spartinivicinus marinus</name>
    <dbReference type="NCBI Taxonomy" id="2994442"/>
    <lineage>
        <taxon>Bacteria</taxon>
        <taxon>Pseudomonadati</taxon>
        <taxon>Pseudomonadota</taxon>
        <taxon>Gammaproteobacteria</taxon>
        <taxon>Oceanospirillales</taxon>
        <taxon>Zooshikellaceae</taxon>
        <taxon>Spartinivicinus</taxon>
    </lineage>
</organism>
<dbReference type="EMBL" id="JACCKB010000061">
    <property type="protein sequence ID" value="NYZ69110.1"/>
    <property type="molecule type" value="Genomic_DNA"/>
</dbReference>
<gene>
    <name evidence="1" type="ORF">H0A36_24115</name>
</gene>
<dbReference type="Pfam" id="PF13554">
    <property type="entry name" value="Phage_tail_terminator_5"/>
    <property type="match status" value="1"/>
</dbReference>